<name>A0A165CRZ4_EXIGL</name>
<feature type="domain" description="DUF6589" evidence="2">
    <location>
        <begin position="447"/>
        <end position="794"/>
    </location>
</feature>
<dbReference type="STRING" id="1314781.A0A165CRZ4"/>
<feature type="region of interest" description="Disordered" evidence="1">
    <location>
        <begin position="712"/>
        <end position="733"/>
    </location>
</feature>
<protein>
    <recommendedName>
        <fullName evidence="2">DUF6589 domain-containing protein</fullName>
    </recommendedName>
</protein>
<feature type="compositionally biased region" description="Basic and acidic residues" evidence="1">
    <location>
        <begin position="713"/>
        <end position="733"/>
    </location>
</feature>
<dbReference type="OrthoDB" id="3256296at2759"/>
<keyword evidence="4" id="KW-1185">Reference proteome</keyword>
<dbReference type="InterPro" id="IPR046496">
    <property type="entry name" value="DUF6589"/>
</dbReference>
<organism evidence="3 4">
    <name type="scientific">Exidia glandulosa HHB12029</name>
    <dbReference type="NCBI Taxonomy" id="1314781"/>
    <lineage>
        <taxon>Eukaryota</taxon>
        <taxon>Fungi</taxon>
        <taxon>Dikarya</taxon>
        <taxon>Basidiomycota</taxon>
        <taxon>Agaricomycotina</taxon>
        <taxon>Agaricomycetes</taxon>
        <taxon>Auriculariales</taxon>
        <taxon>Exidiaceae</taxon>
        <taxon>Exidia</taxon>
    </lineage>
</organism>
<accession>A0A165CRZ4</accession>
<dbReference type="InParanoid" id="A0A165CRZ4"/>
<evidence type="ECO:0000256" key="1">
    <source>
        <dbReference type="SAM" id="MobiDB-lite"/>
    </source>
</evidence>
<evidence type="ECO:0000313" key="4">
    <source>
        <dbReference type="Proteomes" id="UP000077266"/>
    </source>
</evidence>
<sequence length="819" mass="91595">MQGRERGPRQAPLSGGAPASTAPVAPYYDRLGPDDPLTSPDFPYTAQCPLCRSWAPSAVPPPADEHQHAVHRPVAAPMSKPVSKPVRQPARSDRQKAFALMSCISTLGLTVGQALDLIFDDNQFTYNAASADGLPLPDARSYGQMIGAFLRGRGSRRVSHILARWLRHSSGLPDLGHEERNQMYSLETQWTDLRHARPVLTSWAAQSCAAQLGAETREIIKPEHGLHAMIKTPLRQTPTAGPSSVPSSTAAASKRPLVKWSDLGETTVSGAEQLFRSTTPLLWGFLDRVTKKPRRPNPSGAVRVEYRPAHIVITGVIGQLLFCRRRTVNVLPLQRSLTLFATRASTIVYRFESRFACTTTFNTLLDGLRTAGNERIATGAAIARSTTRWFKLIFDNVQRYHRQHEMRYGRQNSMLKGSAGTLVELVDFDPKAWDLDEKLRLLSLGLRYDATTETLFDLIDHDHVHTVRALHWLQVIVEYVPQLSIFRAEVERMFRELAAKAPSAGPLRKTNVISLRSNAADLSFTTGVVKAVDDFLVTQLEQTKDNWNRRVVIVGGDGATYEGLLRMKRQRQNHDTSFDKFDHVEPEVEPWHMKWTDLSRIFALHCGTEDSSDPTTLRASLSLIGRKVPPDLHKVEFDSSLDSLMLIGEARMLDCWRVKLDADMSSLLDYFSERAAEDNLPSLDQLFQLAKELETTYSSVRAHGCALKTRNRQPLDGRAPENPEWVRTKSNDETGEDKAFGGDRLLSNASGFLNDFVDIREWCHGTAAGEIGRVYEIIKLVAFKFAVVSCADYSLEEARSKFYSLHQNAPITMTVDVRS</sequence>
<dbReference type="Pfam" id="PF20231">
    <property type="entry name" value="DUF6589"/>
    <property type="match status" value="1"/>
</dbReference>
<feature type="region of interest" description="Disordered" evidence="1">
    <location>
        <begin position="59"/>
        <end position="91"/>
    </location>
</feature>
<gene>
    <name evidence="3" type="ORF">EXIGLDRAFT_843302</name>
</gene>
<dbReference type="AlphaFoldDB" id="A0A165CRZ4"/>
<proteinExistence type="predicted"/>
<evidence type="ECO:0000259" key="2">
    <source>
        <dbReference type="Pfam" id="PF20231"/>
    </source>
</evidence>
<dbReference type="Proteomes" id="UP000077266">
    <property type="component" value="Unassembled WGS sequence"/>
</dbReference>
<reference evidence="3 4" key="1">
    <citation type="journal article" date="2016" name="Mol. Biol. Evol.">
        <title>Comparative Genomics of Early-Diverging Mushroom-Forming Fungi Provides Insights into the Origins of Lignocellulose Decay Capabilities.</title>
        <authorList>
            <person name="Nagy L.G."/>
            <person name="Riley R."/>
            <person name="Tritt A."/>
            <person name="Adam C."/>
            <person name="Daum C."/>
            <person name="Floudas D."/>
            <person name="Sun H."/>
            <person name="Yadav J.S."/>
            <person name="Pangilinan J."/>
            <person name="Larsson K.H."/>
            <person name="Matsuura K."/>
            <person name="Barry K."/>
            <person name="Labutti K."/>
            <person name="Kuo R."/>
            <person name="Ohm R.A."/>
            <person name="Bhattacharya S.S."/>
            <person name="Shirouzu T."/>
            <person name="Yoshinaga Y."/>
            <person name="Martin F.M."/>
            <person name="Grigoriev I.V."/>
            <person name="Hibbett D.S."/>
        </authorList>
    </citation>
    <scope>NUCLEOTIDE SEQUENCE [LARGE SCALE GENOMIC DNA]</scope>
    <source>
        <strain evidence="3 4">HHB12029</strain>
    </source>
</reference>
<evidence type="ECO:0000313" key="3">
    <source>
        <dbReference type="EMBL" id="KZV82996.1"/>
    </source>
</evidence>
<feature type="region of interest" description="Disordered" evidence="1">
    <location>
        <begin position="1"/>
        <end position="42"/>
    </location>
</feature>
<dbReference type="EMBL" id="KV426294">
    <property type="protein sequence ID" value="KZV82996.1"/>
    <property type="molecule type" value="Genomic_DNA"/>
</dbReference>